<organism evidence="1 2">
    <name type="scientific">Peronosclerospora sorghi</name>
    <dbReference type="NCBI Taxonomy" id="230839"/>
    <lineage>
        <taxon>Eukaryota</taxon>
        <taxon>Sar</taxon>
        <taxon>Stramenopiles</taxon>
        <taxon>Oomycota</taxon>
        <taxon>Peronosporomycetes</taxon>
        <taxon>Peronosporales</taxon>
        <taxon>Peronosporaceae</taxon>
        <taxon>Peronosclerospora</taxon>
    </lineage>
</organism>
<gene>
    <name evidence="1" type="ORF">PsorP6_000546</name>
</gene>
<reference evidence="1 2" key="1">
    <citation type="journal article" date="2022" name="bioRxiv">
        <title>The genome of the oomycete Peronosclerospora sorghi, a cosmopolitan pathogen of maize and sorghum, is inflated with dispersed pseudogenes.</title>
        <authorList>
            <person name="Fletcher K."/>
            <person name="Martin F."/>
            <person name="Isakeit T."/>
            <person name="Cavanaugh K."/>
            <person name="Magill C."/>
            <person name="Michelmore R."/>
        </authorList>
    </citation>
    <scope>NUCLEOTIDE SEQUENCE [LARGE SCALE GENOMIC DNA]</scope>
    <source>
        <strain evidence="1">P6</strain>
    </source>
</reference>
<sequence length="92" mass="10473">MMKQKTLLPQTSAKALSSRIKFVPAAEKSTADEHVSSLALEQLRTRFLPRMDIFRTPDTFPASILPSYAHARERKTPFRYNLVHPRVFASAT</sequence>
<evidence type="ECO:0000313" key="1">
    <source>
        <dbReference type="EMBL" id="KAI9922184.1"/>
    </source>
</evidence>
<protein>
    <submittedName>
        <fullName evidence="1">Uncharacterized protein</fullName>
    </submittedName>
</protein>
<keyword evidence="2" id="KW-1185">Reference proteome</keyword>
<accession>A0ACC0WTU7</accession>
<proteinExistence type="predicted"/>
<dbReference type="Proteomes" id="UP001163321">
    <property type="component" value="Chromosome 1"/>
</dbReference>
<comment type="caution">
    <text evidence="1">The sequence shown here is derived from an EMBL/GenBank/DDBJ whole genome shotgun (WGS) entry which is preliminary data.</text>
</comment>
<evidence type="ECO:0000313" key="2">
    <source>
        <dbReference type="Proteomes" id="UP001163321"/>
    </source>
</evidence>
<name>A0ACC0WTU7_9STRA</name>
<dbReference type="EMBL" id="CM047580">
    <property type="protein sequence ID" value="KAI9922184.1"/>
    <property type="molecule type" value="Genomic_DNA"/>
</dbReference>